<evidence type="ECO:0000256" key="5">
    <source>
        <dbReference type="ARBA" id="ARBA00022741"/>
    </source>
</evidence>
<protein>
    <recommendedName>
        <fullName evidence="2">histidine kinase</fullName>
        <ecNumber evidence="2">2.7.13.3</ecNumber>
    </recommendedName>
</protein>
<evidence type="ECO:0000256" key="2">
    <source>
        <dbReference type="ARBA" id="ARBA00012438"/>
    </source>
</evidence>
<dbReference type="InterPro" id="IPR036890">
    <property type="entry name" value="HATPase_C_sf"/>
</dbReference>
<evidence type="ECO:0000313" key="11">
    <source>
        <dbReference type="Proteomes" id="UP000245133"/>
    </source>
</evidence>
<evidence type="ECO:0000256" key="8">
    <source>
        <dbReference type="SAM" id="Phobius"/>
    </source>
</evidence>
<dbReference type="Gene3D" id="3.30.450.20">
    <property type="entry name" value="PAS domain"/>
    <property type="match status" value="1"/>
</dbReference>
<keyword evidence="5" id="KW-0547">Nucleotide-binding</keyword>
<dbReference type="SMART" id="SM00387">
    <property type="entry name" value="HATPase_c"/>
    <property type="match status" value="1"/>
</dbReference>
<name>A0A2P2E3Y9_9LEPT</name>
<comment type="catalytic activity">
    <reaction evidence="1">
        <text>ATP + protein L-histidine = ADP + protein N-phospho-L-histidine.</text>
        <dbReference type="EC" id="2.7.13.3"/>
    </reaction>
</comment>
<evidence type="ECO:0000256" key="3">
    <source>
        <dbReference type="ARBA" id="ARBA00022553"/>
    </source>
</evidence>
<dbReference type="Pfam" id="PF13581">
    <property type="entry name" value="HATPase_c_2"/>
    <property type="match status" value="1"/>
</dbReference>
<dbReference type="Pfam" id="PF07568">
    <property type="entry name" value="HisKA_2"/>
    <property type="match status" value="1"/>
</dbReference>
<dbReference type="OrthoDB" id="9108362at2"/>
<keyword evidence="8" id="KW-0472">Membrane</keyword>
<dbReference type="EC" id="2.7.13.3" evidence="2"/>
<evidence type="ECO:0000259" key="9">
    <source>
        <dbReference type="PROSITE" id="PS50109"/>
    </source>
</evidence>
<evidence type="ECO:0000256" key="1">
    <source>
        <dbReference type="ARBA" id="ARBA00000085"/>
    </source>
</evidence>
<dbReference type="EMBL" id="BFBB01000008">
    <property type="protein sequence ID" value="GBF51602.1"/>
    <property type="molecule type" value="Genomic_DNA"/>
</dbReference>
<reference evidence="10 11" key="1">
    <citation type="submission" date="2018-02" db="EMBL/GenBank/DDBJ databases">
        <title>Novel Leptospira species isolated from soil and water in Japan.</title>
        <authorList>
            <person name="Nakao R."/>
            <person name="Masuzawa T."/>
        </authorList>
    </citation>
    <scope>NUCLEOTIDE SEQUENCE [LARGE SCALE GENOMIC DNA]</scope>
    <source>
        <strain evidence="10 11">YH101</strain>
    </source>
</reference>
<keyword evidence="11" id="KW-1185">Reference proteome</keyword>
<dbReference type="GO" id="GO:0004673">
    <property type="term" value="F:protein histidine kinase activity"/>
    <property type="evidence" value="ECO:0007669"/>
    <property type="project" value="UniProtKB-EC"/>
</dbReference>
<dbReference type="InterPro" id="IPR011495">
    <property type="entry name" value="Sig_transdc_His_kin_sub2_dim/P"/>
</dbReference>
<evidence type="ECO:0000256" key="6">
    <source>
        <dbReference type="ARBA" id="ARBA00022777"/>
    </source>
</evidence>
<evidence type="ECO:0000256" key="7">
    <source>
        <dbReference type="ARBA" id="ARBA00022840"/>
    </source>
</evidence>
<dbReference type="PROSITE" id="PS50109">
    <property type="entry name" value="HIS_KIN"/>
    <property type="match status" value="1"/>
</dbReference>
<organism evidence="10 11">
    <name type="scientific">Leptospira ryugenii</name>
    <dbReference type="NCBI Taxonomy" id="1917863"/>
    <lineage>
        <taxon>Bacteria</taxon>
        <taxon>Pseudomonadati</taxon>
        <taxon>Spirochaetota</taxon>
        <taxon>Spirochaetia</taxon>
        <taxon>Leptospirales</taxon>
        <taxon>Leptospiraceae</taxon>
        <taxon>Leptospira</taxon>
    </lineage>
</organism>
<dbReference type="SUPFAM" id="SSF55874">
    <property type="entry name" value="ATPase domain of HSP90 chaperone/DNA topoisomerase II/histidine kinase"/>
    <property type="match status" value="1"/>
</dbReference>
<accession>A0A2P2E3Y9</accession>
<feature type="transmembrane region" description="Helical" evidence="8">
    <location>
        <begin position="39"/>
        <end position="60"/>
    </location>
</feature>
<proteinExistence type="predicted"/>
<gene>
    <name evidence="10" type="ORF">LPTSP4_31400</name>
</gene>
<keyword evidence="8" id="KW-0812">Transmembrane</keyword>
<dbReference type="InterPro" id="IPR003594">
    <property type="entry name" value="HATPase_dom"/>
</dbReference>
<dbReference type="Gene3D" id="3.30.565.10">
    <property type="entry name" value="Histidine kinase-like ATPase, C-terminal domain"/>
    <property type="match status" value="1"/>
</dbReference>
<evidence type="ECO:0000256" key="4">
    <source>
        <dbReference type="ARBA" id="ARBA00022679"/>
    </source>
</evidence>
<dbReference type="Proteomes" id="UP000245133">
    <property type="component" value="Unassembled WGS sequence"/>
</dbReference>
<dbReference type="GO" id="GO:0005524">
    <property type="term" value="F:ATP binding"/>
    <property type="evidence" value="ECO:0007669"/>
    <property type="project" value="UniProtKB-KW"/>
</dbReference>
<dbReference type="RefSeq" id="WP_108977919.1">
    <property type="nucleotide sequence ID" value="NZ_BFBB01000008.1"/>
</dbReference>
<dbReference type="AlphaFoldDB" id="A0A2P2E3Y9"/>
<keyword evidence="4" id="KW-0808">Transferase</keyword>
<keyword evidence="3" id="KW-0597">Phosphoprotein</keyword>
<keyword evidence="6 10" id="KW-0418">Kinase</keyword>
<dbReference type="PANTHER" id="PTHR41523:SF8">
    <property type="entry name" value="ETHYLENE RESPONSE SENSOR PROTEIN"/>
    <property type="match status" value="1"/>
</dbReference>
<feature type="domain" description="Histidine kinase" evidence="9">
    <location>
        <begin position="120"/>
        <end position="312"/>
    </location>
</feature>
<feature type="transmembrane region" description="Helical" evidence="8">
    <location>
        <begin position="12"/>
        <end position="32"/>
    </location>
</feature>
<comment type="caution">
    <text evidence="10">The sequence shown here is derived from an EMBL/GenBank/DDBJ whole genome shotgun (WGS) entry which is preliminary data.</text>
</comment>
<dbReference type="PANTHER" id="PTHR41523">
    <property type="entry name" value="TWO-COMPONENT SYSTEM SENSOR PROTEIN"/>
    <property type="match status" value="1"/>
</dbReference>
<keyword evidence="7" id="KW-0067">ATP-binding</keyword>
<sequence length="316" mass="36635">MQTFQINEISIIDLIGLVFCTLALIEIVSYIFQKKLQNVDFVILSAYTFSITFVFISNIFEHGFLWNFLDEYEGFFKDLHTLFFLVFLYIQTMNRIQSERIQHEKLIQEGLEIKTKLLMEIHHRVNNNLQMISGLITLQKNSIQDQKIIKAFEFIYNRIFTIASVHRLVYQSKDILRCHLRPIIESILEQLKMTFMFQQNIISLHMDVDADLTIDLDRAIILGLILNELICNSFQHAFAPEQEGIVEVRLQISAEIYELNVYDNGIGWRADSESTSGIGLVLVSNLVSQLNGNLETTFENGTNIKIIFPSRNIVTV</sequence>
<keyword evidence="8" id="KW-1133">Transmembrane helix</keyword>
<evidence type="ECO:0000313" key="10">
    <source>
        <dbReference type="EMBL" id="GBF51602.1"/>
    </source>
</evidence>
<dbReference type="InterPro" id="IPR005467">
    <property type="entry name" value="His_kinase_dom"/>
</dbReference>